<dbReference type="EMBL" id="MWPX01000091">
    <property type="protein sequence ID" value="OUM45829.1"/>
    <property type="molecule type" value="Genomic_DNA"/>
</dbReference>
<evidence type="ECO:0000313" key="1">
    <source>
        <dbReference type="EMBL" id="OUM45829.1"/>
    </source>
</evidence>
<organism evidence="1 2">
    <name type="scientific">Bacillus pseudomycoides</name>
    <dbReference type="NCBI Taxonomy" id="64104"/>
    <lineage>
        <taxon>Bacteria</taxon>
        <taxon>Bacillati</taxon>
        <taxon>Bacillota</taxon>
        <taxon>Bacilli</taxon>
        <taxon>Bacillales</taxon>
        <taxon>Bacillaceae</taxon>
        <taxon>Bacillus</taxon>
        <taxon>Bacillus cereus group</taxon>
    </lineage>
</organism>
<sequence>MKKLVDLGMIRQVSMKSNSDMMQTANAIVIRPIVEEVSDKEPTKSPTKCPTIKTPPVSLKQNIKDINKRNSNENSNTTEENIKQADFVAHWVPERFVSLTSSFYSESKTIQELWKVVRQCNRVVNYTTGDKAFTKDQELTIGLKAIKEFVMKVKSGIKMKYGKFAYFNGIVNNLMDKFYFDKEFMGL</sequence>
<dbReference type="Proteomes" id="UP000195321">
    <property type="component" value="Unassembled WGS sequence"/>
</dbReference>
<evidence type="ECO:0000313" key="2">
    <source>
        <dbReference type="Proteomes" id="UP000195321"/>
    </source>
</evidence>
<gene>
    <name evidence="1" type="ORF">BW425_27245</name>
</gene>
<accession>A0A1Y3M5X8</accession>
<dbReference type="AlphaFoldDB" id="A0A1Y3M5X8"/>
<reference evidence="1 2" key="1">
    <citation type="submission" date="2017-02" db="EMBL/GenBank/DDBJ databases">
        <title>Bacillus pseudomycoides isolate FSL K6-0042.</title>
        <authorList>
            <person name="Kovac J."/>
        </authorList>
    </citation>
    <scope>NUCLEOTIDE SEQUENCE [LARGE SCALE GENOMIC DNA]</scope>
    <source>
        <strain evidence="1 2">FSL K6-0042</strain>
    </source>
</reference>
<comment type="caution">
    <text evidence="1">The sequence shown here is derived from an EMBL/GenBank/DDBJ whole genome shotgun (WGS) entry which is preliminary data.</text>
</comment>
<name>A0A1Y3M5X8_9BACI</name>
<proteinExistence type="predicted"/>
<evidence type="ECO:0008006" key="3">
    <source>
        <dbReference type="Google" id="ProtNLM"/>
    </source>
</evidence>
<protein>
    <recommendedName>
        <fullName evidence="3">Cytosolic protein</fullName>
    </recommendedName>
</protein>